<dbReference type="PIRSF" id="PIRSF002741">
    <property type="entry name" value="MppA"/>
    <property type="match status" value="1"/>
</dbReference>
<evidence type="ECO:0000313" key="5">
    <source>
        <dbReference type="Proteomes" id="UP000093737"/>
    </source>
</evidence>
<sequence length="545" mass="59927">MTSKPLHPAIDAFARGAKNGALSRREFLALASAFGASTAVAYGLIGQPVPALAEEAAQPRKGGVVRVAMQVMELEDPRSFKVSQMGNIAMQFLEPLVRWKPDFTFEPVLLQSWEINADATEYVLKVRPGVKWSNGDDFTATDVAFNITRWCEKGAAGNSMAGRMSSLIDPDTKVARAGAITIRDDHTVALKLSQPDITIIPAMTDYPALIVHRSFNPKEAPLSANPISTGPFELKKLDVGVAASVRKRPEGSWWGGEVFLDGIDWIDYGTDSAATVSAFESGEIDLNGQTQSYDVAMLDGLGLKKSEIVTAATIVSRCNVNAKPYDDKRVRNAIQLAVDNEAVLQLGANGMGMVAQNDHVGPMHPEHAELPPIKRDPVRAKALLEEAGQLDFEFDLISVEADYRKESSDVVAQQMRDAGFKVKRTVIPESAFWNDWTKYPFATTNWNARPLGIQTYALAYQSGSAWNETGFADSAFDAKVHKANAIADPDQRRAVMKELQLMLQESGIIVQPYWRKLFCHMKPALMGYQMHQAYEQDFTKAWLAA</sequence>
<keyword evidence="3" id="KW-0732">Signal</keyword>
<evidence type="ECO:0000256" key="2">
    <source>
        <dbReference type="ARBA" id="ARBA00005695"/>
    </source>
</evidence>
<dbReference type="Gene3D" id="3.10.105.10">
    <property type="entry name" value="Dipeptide-binding Protein, Domain 3"/>
    <property type="match status" value="1"/>
</dbReference>
<gene>
    <name evidence="4" type="ORF">A8145_02930</name>
</gene>
<comment type="similarity">
    <text evidence="2">Belongs to the bacterial solute-binding protein 5 family.</text>
</comment>
<dbReference type="Pfam" id="PF00496">
    <property type="entry name" value="SBP_bac_5"/>
    <property type="match status" value="1"/>
</dbReference>
<dbReference type="EMBL" id="LYTK01000001">
    <property type="protein sequence ID" value="OBQ71832.1"/>
    <property type="molecule type" value="Genomic_DNA"/>
</dbReference>
<dbReference type="InterPro" id="IPR030678">
    <property type="entry name" value="Peptide/Ni-bd"/>
</dbReference>
<dbReference type="GO" id="GO:1904680">
    <property type="term" value="F:peptide transmembrane transporter activity"/>
    <property type="evidence" value="ECO:0007669"/>
    <property type="project" value="TreeGrafter"/>
</dbReference>
<protein>
    <submittedName>
        <fullName evidence="4">Diguanylate cyclase</fullName>
    </submittedName>
</protein>
<comment type="subcellular location">
    <subcellularLocation>
        <location evidence="1">Periplasm</location>
    </subcellularLocation>
</comment>
<dbReference type="RefSeq" id="WP_056563886.1">
    <property type="nucleotide sequence ID" value="NZ_CP033334.1"/>
</dbReference>
<evidence type="ECO:0000256" key="3">
    <source>
        <dbReference type="ARBA" id="ARBA00022729"/>
    </source>
</evidence>
<dbReference type="GO" id="GO:0043190">
    <property type="term" value="C:ATP-binding cassette (ABC) transporter complex"/>
    <property type="evidence" value="ECO:0007669"/>
    <property type="project" value="InterPro"/>
</dbReference>
<accession>A0A6M7U8G3</accession>
<dbReference type="Proteomes" id="UP000093737">
    <property type="component" value="Unassembled WGS sequence"/>
</dbReference>
<dbReference type="PROSITE" id="PS51318">
    <property type="entry name" value="TAT"/>
    <property type="match status" value="1"/>
</dbReference>
<dbReference type="SUPFAM" id="SSF53850">
    <property type="entry name" value="Periplasmic binding protein-like II"/>
    <property type="match status" value="1"/>
</dbReference>
<dbReference type="PANTHER" id="PTHR30290">
    <property type="entry name" value="PERIPLASMIC BINDING COMPONENT OF ABC TRANSPORTER"/>
    <property type="match status" value="1"/>
</dbReference>
<dbReference type="InterPro" id="IPR006311">
    <property type="entry name" value="TAT_signal"/>
</dbReference>
<dbReference type="InterPro" id="IPR039424">
    <property type="entry name" value="SBP_5"/>
</dbReference>
<name>A0A6M7U8G3_RHILI</name>
<dbReference type="InterPro" id="IPR000914">
    <property type="entry name" value="SBP_5_dom"/>
</dbReference>
<dbReference type="CDD" id="cd08503">
    <property type="entry name" value="PBP2_NikA_DppA_OppA_like_17"/>
    <property type="match status" value="1"/>
</dbReference>
<dbReference type="GO" id="GO:0015833">
    <property type="term" value="P:peptide transport"/>
    <property type="evidence" value="ECO:0007669"/>
    <property type="project" value="TreeGrafter"/>
</dbReference>
<organism evidence="4 5">
    <name type="scientific">Rhizobium loti</name>
    <name type="common">Mesorhizobium loti</name>
    <dbReference type="NCBI Taxonomy" id="381"/>
    <lineage>
        <taxon>Bacteria</taxon>
        <taxon>Pseudomonadati</taxon>
        <taxon>Pseudomonadota</taxon>
        <taxon>Alphaproteobacteria</taxon>
        <taxon>Hyphomicrobiales</taxon>
        <taxon>Phyllobacteriaceae</taxon>
        <taxon>Mesorhizobium</taxon>
    </lineage>
</organism>
<dbReference type="Gene3D" id="3.40.190.10">
    <property type="entry name" value="Periplasmic binding protein-like II"/>
    <property type="match status" value="1"/>
</dbReference>
<evidence type="ECO:0000313" key="4">
    <source>
        <dbReference type="EMBL" id="OBQ71832.1"/>
    </source>
</evidence>
<dbReference type="PANTHER" id="PTHR30290:SF38">
    <property type="entry name" value="D,D-DIPEPTIDE-BINDING PERIPLASMIC PROTEIN DDPA-RELATED"/>
    <property type="match status" value="1"/>
</dbReference>
<evidence type="ECO:0000256" key="1">
    <source>
        <dbReference type="ARBA" id="ARBA00004418"/>
    </source>
</evidence>
<proteinExistence type="inferred from homology"/>
<reference evidence="4 5" key="1">
    <citation type="submission" date="2016-05" db="EMBL/GenBank/DDBJ databases">
        <authorList>
            <person name="Ramsay J.P."/>
        </authorList>
    </citation>
    <scope>NUCLEOTIDE SEQUENCE [LARGE SCALE GENOMIC DNA]</scope>
    <source>
        <strain evidence="4 5">NZP2042</strain>
    </source>
</reference>
<comment type="caution">
    <text evidence="4">The sequence shown here is derived from an EMBL/GenBank/DDBJ whole genome shotgun (WGS) entry which is preliminary data.</text>
</comment>
<dbReference type="GO" id="GO:0030288">
    <property type="term" value="C:outer membrane-bounded periplasmic space"/>
    <property type="evidence" value="ECO:0007669"/>
    <property type="project" value="UniProtKB-ARBA"/>
</dbReference>
<dbReference type="AlphaFoldDB" id="A0A6M7U8G3"/>